<evidence type="ECO:0000313" key="2">
    <source>
        <dbReference type="EMBL" id="VDI23205.1"/>
    </source>
</evidence>
<feature type="compositionally biased region" description="Basic residues" evidence="1">
    <location>
        <begin position="1"/>
        <end position="15"/>
    </location>
</feature>
<keyword evidence="3" id="KW-1185">Reference proteome</keyword>
<name>A0A8B6DPD9_MYTGA</name>
<dbReference type="AlphaFoldDB" id="A0A8B6DPD9"/>
<protein>
    <submittedName>
        <fullName evidence="2">Uncharacterized protein</fullName>
    </submittedName>
</protein>
<proteinExistence type="predicted"/>
<feature type="region of interest" description="Disordered" evidence="1">
    <location>
        <begin position="1"/>
        <end position="34"/>
    </location>
</feature>
<dbReference type="Proteomes" id="UP000596742">
    <property type="component" value="Unassembled WGS sequence"/>
</dbReference>
<gene>
    <name evidence="2" type="ORF">MGAL_10B062074</name>
</gene>
<evidence type="ECO:0000256" key="1">
    <source>
        <dbReference type="SAM" id="MobiDB-lite"/>
    </source>
</evidence>
<reference evidence="2" key="1">
    <citation type="submission" date="2018-11" db="EMBL/GenBank/DDBJ databases">
        <authorList>
            <person name="Alioto T."/>
            <person name="Alioto T."/>
        </authorList>
    </citation>
    <scope>NUCLEOTIDE SEQUENCE</scope>
</reference>
<dbReference type="EMBL" id="UYJE01003890">
    <property type="protein sequence ID" value="VDI23205.1"/>
    <property type="molecule type" value="Genomic_DNA"/>
</dbReference>
<evidence type="ECO:0000313" key="3">
    <source>
        <dbReference type="Proteomes" id="UP000596742"/>
    </source>
</evidence>
<accession>A0A8B6DPD9</accession>
<comment type="caution">
    <text evidence="2">The sequence shown here is derived from an EMBL/GenBank/DDBJ whole genome shotgun (WGS) entry which is preliminary data.</text>
</comment>
<sequence length="276" mass="31319">MPPTKKRNPTKRKSRFQPYSTEINVTNTNSEKTKSEMVDELSKIGFKVPPNLTLNRNIVNKSDDRAVETIETSLSPTEGFSSVNPTASTETQNIEHNSATENVNTNILVTAFNTMSQCVNGLQKSVDTLMTEKLYDSKPYNLHQWYNSSNTTPPLQNTPDALHQGLYRTGVRSDDFPNVDIVSSGLQKQIIQDGMEINVGNKPDPRLNRQLTIQEFIKAFGKFKRVMTSAFPGRRFELDAYEEDIIEISNFYGNKFYDYHKLFSAKASTLLQEKTN</sequence>
<organism evidence="2 3">
    <name type="scientific">Mytilus galloprovincialis</name>
    <name type="common">Mediterranean mussel</name>
    <dbReference type="NCBI Taxonomy" id="29158"/>
    <lineage>
        <taxon>Eukaryota</taxon>
        <taxon>Metazoa</taxon>
        <taxon>Spiralia</taxon>
        <taxon>Lophotrochozoa</taxon>
        <taxon>Mollusca</taxon>
        <taxon>Bivalvia</taxon>
        <taxon>Autobranchia</taxon>
        <taxon>Pteriomorphia</taxon>
        <taxon>Mytilida</taxon>
        <taxon>Mytiloidea</taxon>
        <taxon>Mytilidae</taxon>
        <taxon>Mytilinae</taxon>
        <taxon>Mytilus</taxon>
    </lineage>
</organism>
<dbReference type="OrthoDB" id="8959254at2759"/>
<feature type="compositionally biased region" description="Polar residues" evidence="1">
    <location>
        <begin position="17"/>
        <end position="30"/>
    </location>
</feature>